<keyword evidence="4" id="KW-1185">Reference proteome</keyword>
<feature type="compositionally biased region" description="Basic and acidic residues" evidence="2">
    <location>
        <begin position="248"/>
        <end position="273"/>
    </location>
</feature>
<reference evidence="3 4" key="1">
    <citation type="journal article" date="2021" name="Environ. Microbiol.">
        <title>Gene family expansions and transcriptome signatures uncover fungal adaptations to wood decay.</title>
        <authorList>
            <person name="Hage H."/>
            <person name="Miyauchi S."/>
            <person name="Viragh M."/>
            <person name="Drula E."/>
            <person name="Min B."/>
            <person name="Chaduli D."/>
            <person name="Navarro D."/>
            <person name="Favel A."/>
            <person name="Norest M."/>
            <person name="Lesage-Meessen L."/>
            <person name="Balint B."/>
            <person name="Merenyi Z."/>
            <person name="de Eugenio L."/>
            <person name="Morin E."/>
            <person name="Martinez A.T."/>
            <person name="Baldrian P."/>
            <person name="Stursova M."/>
            <person name="Martinez M.J."/>
            <person name="Novotny C."/>
            <person name="Magnuson J.K."/>
            <person name="Spatafora J.W."/>
            <person name="Maurice S."/>
            <person name="Pangilinan J."/>
            <person name="Andreopoulos W."/>
            <person name="LaButti K."/>
            <person name="Hundley H."/>
            <person name="Na H."/>
            <person name="Kuo A."/>
            <person name="Barry K."/>
            <person name="Lipzen A."/>
            <person name="Henrissat B."/>
            <person name="Riley R."/>
            <person name="Ahrendt S."/>
            <person name="Nagy L.G."/>
            <person name="Grigoriev I.V."/>
            <person name="Martin F."/>
            <person name="Rosso M.N."/>
        </authorList>
    </citation>
    <scope>NUCLEOTIDE SEQUENCE [LARGE SCALE GENOMIC DNA]</scope>
    <source>
        <strain evidence="3 4">CIRM-BRFM 1785</strain>
    </source>
</reference>
<evidence type="ECO:0000313" key="3">
    <source>
        <dbReference type="EMBL" id="KAH9838289.1"/>
    </source>
</evidence>
<protein>
    <submittedName>
        <fullName evidence="3">Uncharacterized protein</fullName>
    </submittedName>
</protein>
<feature type="coiled-coil region" evidence="1">
    <location>
        <begin position="278"/>
        <end position="343"/>
    </location>
</feature>
<name>A0ABQ8KJZ4_9APHY</name>
<sequence>MSAQDFPAPTPSSEHSVYFDAPIMHFFSRNKDDKPSDEPTQAADTNVSQTNVPQQDADRQPSVAIAPDPVVNRYHENLHEDEEQRNDDQKPTGAKLSAISTGTDKRASSPPSDSGYGSSSPPTTTRPPERSASRASRSSLKPVPVVWKNGQPDAAGHPDTDEDTYGDSGLDRRARRAASMRSFRTSTTRRDRDGYDQESIRSGAASRYSERRRRVSLSGGSFSGGAGTIGPGTTPGRDDTESFLARARTAEAELTPKQKSKIEKSSAKEGKRLSKVLKSEAKAEAKAIEQAIRELADIQKMQKASLKEESRAVATHAKALRTFHKEEQEYLAARARYEKAQAELGAVEDGRDAAREHAREITDMMQEKSREIDWLRAQKAADDRERQAKLVQLTGKS</sequence>
<dbReference type="GeneID" id="72003994"/>
<feature type="compositionally biased region" description="Gly residues" evidence="2">
    <location>
        <begin position="221"/>
        <end position="230"/>
    </location>
</feature>
<proteinExistence type="predicted"/>
<feature type="region of interest" description="Disordered" evidence="2">
    <location>
        <begin position="28"/>
        <end position="273"/>
    </location>
</feature>
<comment type="caution">
    <text evidence="3">The sequence shown here is derived from an EMBL/GenBank/DDBJ whole genome shotgun (WGS) entry which is preliminary data.</text>
</comment>
<feature type="compositionally biased region" description="Basic and acidic residues" evidence="2">
    <location>
        <begin position="188"/>
        <end position="199"/>
    </location>
</feature>
<accession>A0ABQ8KJZ4</accession>
<feature type="compositionally biased region" description="Low complexity" evidence="2">
    <location>
        <begin position="108"/>
        <end position="123"/>
    </location>
</feature>
<evidence type="ECO:0000256" key="1">
    <source>
        <dbReference type="SAM" id="Coils"/>
    </source>
</evidence>
<keyword evidence="1" id="KW-0175">Coiled coil</keyword>
<gene>
    <name evidence="3" type="ORF">C8Q71DRAFT_750308</name>
</gene>
<evidence type="ECO:0000313" key="4">
    <source>
        <dbReference type="Proteomes" id="UP000814176"/>
    </source>
</evidence>
<feature type="compositionally biased region" description="Polar residues" evidence="2">
    <location>
        <begin position="38"/>
        <end position="54"/>
    </location>
</feature>
<dbReference type="EMBL" id="JADCUA010000007">
    <property type="protein sequence ID" value="KAH9838289.1"/>
    <property type="molecule type" value="Genomic_DNA"/>
</dbReference>
<dbReference type="Proteomes" id="UP000814176">
    <property type="component" value="Unassembled WGS sequence"/>
</dbReference>
<evidence type="ECO:0000256" key="2">
    <source>
        <dbReference type="SAM" id="MobiDB-lite"/>
    </source>
</evidence>
<organism evidence="3 4">
    <name type="scientific">Rhodofomes roseus</name>
    <dbReference type="NCBI Taxonomy" id="34475"/>
    <lineage>
        <taxon>Eukaryota</taxon>
        <taxon>Fungi</taxon>
        <taxon>Dikarya</taxon>
        <taxon>Basidiomycota</taxon>
        <taxon>Agaricomycotina</taxon>
        <taxon>Agaricomycetes</taxon>
        <taxon>Polyporales</taxon>
        <taxon>Rhodofomes</taxon>
    </lineage>
</organism>
<dbReference type="RefSeq" id="XP_047780204.1">
    <property type="nucleotide sequence ID" value="XM_047923262.1"/>
</dbReference>